<keyword evidence="4" id="KW-1185">Reference proteome</keyword>
<proteinExistence type="predicted"/>
<sequence length="473" mass="49729">MTTVTGPSGEARPRILIENSEYWLRNNGDLAMLTITIERIRSRWPDARIGVLTDSPALLAAYFPAAEAITVTGTATWNDRGLSAMVAGRLGPRSVGPPAIARLRTSAIVPQHAHALRHKLHVLRSLASGSISPELEADEQDASSNRPAPPPVVAAVRSSSLVLALGGGYLTDADPAQTRRVLGLLECAIRHGVPTALLGQGLGPLDHPPLRARAADVLPRTGYIGLREGRRGPELAAALGVPPDRRAVTGDDAIELAYSVRAALTGRAIGVCLRDTDYFPTGDEPARIVGEVVKRTAGEHSAPLAAIPIAEYRAQDRRTTLQLIRGYSEVIAPPARFAHPRAVASRVSGCRIVVTGAYHLAVFALSQGIPAVVLTSSTYYDDKFHGLAGMFGDGVTVVPLNGDGLRTRLADAVEAAWTQAPALRAPLLAAARVQIDLSRKGFRCAAALAAGHQESGVPDGPEGATPLLASGPR</sequence>
<dbReference type="PANTHER" id="PTHR36836">
    <property type="entry name" value="COLANIC ACID BIOSYNTHESIS PROTEIN WCAK"/>
    <property type="match status" value="1"/>
</dbReference>
<feature type="region of interest" description="Disordered" evidence="1">
    <location>
        <begin position="453"/>
        <end position="473"/>
    </location>
</feature>
<protein>
    <submittedName>
        <fullName evidence="3">Polysaccharide pyruvyl transferase family protein</fullName>
    </submittedName>
</protein>
<dbReference type="KEGG" id="toy:FO059_04050"/>
<accession>A0A516X0S2</accession>
<keyword evidence="3" id="KW-0808">Transferase</keyword>
<dbReference type="Pfam" id="PF04230">
    <property type="entry name" value="PS_pyruv_trans"/>
    <property type="match status" value="1"/>
</dbReference>
<dbReference type="OrthoDB" id="446609at2"/>
<dbReference type="EMBL" id="CP041765">
    <property type="protein sequence ID" value="QDQ96668.1"/>
    <property type="molecule type" value="Genomic_DNA"/>
</dbReference>
<organism evidence="3 4">
    <name type="scientific">Tomitella fengzijianii</name>
    <dbReference type="NCBI Taxonomy" id="2597660"/>
    <lineage>
        <taxon>Bacteria</taxon>
        <taxon>Bacillati</taxon>
        <taxon>Actinomycetota</taxon>
        <taxon>Actinomycetes</taxon>
        <taxon>Mycobacteriales</taxon>
        <taxon>Tomitella</taxon>
    </lineage>
</organism>
<evidence type="ECO:0000313" key="3">
    <source>
        <dbReference type="EMBL" id="QDQ96668.1"/>
    </source>
</evidence>
<dbReference type="PANTHER" id="PTHR36836:SF1">
    <property type="entry name" value="COLANIC ACID BIOSYNTHESIS PROTEIN WCAK"/>
    <property type="match status" value="1"/>
</dbReference>
<dbReference type="RefSeq" id="WP_143906581.1">
    <property type="nucleotide sequence ID" value="NZ_CP041765.1"/>
</dbReference>
<evidence type="ECO:0000259" key="2">
    <source>
        <dbReference type="Pfam" id="PF04230"/>
    </source>
</evidence>
<name>A0A516X0S2_9ACTN</name>
<dbReference type="Proteomes" id="UP000317344">
    <property type="component" value="Chromosome"/>
</dbReference>
<evidence type="ECO:0000256" key="1">
    <source>
        <dbReference type="SAM" id="MobiDB-lite"/>
    </source>
</evidence>
<feature type="domain" description="Polysaccharide pyruvyl transferase" evidence="2">
    <location>
        <begin position="28"/>
        <end position="377"/>
    </location>
</feature>
<dbReference type="GO" id="GO:0016740">
    <property type="term" value="F:transferase activity"/>
    <property type="evidence" value="ECO:0007669"/>
    <property type="project" value="UniProtKB-KW"/>
</dbReference>
<reference evidence="3 4" key="1">
    <citation type="submission" date="2019-07" db="EMBL/GenBank/DDBJ databases">
        <title>Tomitella cavernea sp. nov., an actinomycete isolated from soil.</title>
        <authorList>
            <person name="Cheng J."/>
        </authorList>
    </citation>
    <scope>NUCLEOTIDE SEQUENCE [LARGE SCALE GENOMIC DNA]</scope>
    <source>
        <strain evidence="3 4">HY188</strain>
    </source>
</reference>
<dbReference type="AlphaFoldDB" id="A0A516X0S2"/>
<dbReference type="InterPro" id="IPR007345">
    <property type="entry name" value="Polysacch_pyruvyl_Trfase"/>
</dbReference>
<gene>
    <name evidence="3" type="ORF">FO059_04050</name>
</gene>
<evidence type="ECO:0000313" key="4">
    <source>
        <dbReference type="Proteomes" id="UP000317344"/>
    </source>
</evidence>
<reference evidence="3 4" key="2">
    <citation type="submission" date="2019-07" db="EMBL/GenBank/DDBJ databases">
        <authorList>
            <person name="Huang Y."/>
        </authorList>
    </citation>
    <scope>NUCLEOTIDE SEQUENCE [LARGE SCALE GENOMIC DNA]</scope>
    <source>
        <strain evidence="3 4">HY188</strain>
    </source>
</reference>